<dbReference type="SUPFAM" id="SSF52058">
    <property type="entry name" value="L domain-like"/>
    <property type="match status" value="1"/>
</dbReference>
<keyword evidence="5" id="KW-0611">Plant defense</keyword>
<dbReference type="Gene3D" id="1.20.5.4130">
    <property type="match status" value="1"/>
</dbReference>
<dbReference type="CDD" id="cd14798">
    <property type="entry name" value="RX-CC_like"/>
    <property type="match status" value="1"/>
</dbReference>
<protein>
    <submittedName>
        <fullName evidence="9">Uncharacterized protein</fullName>
    </submittedName>
</protein>
<feature type="domain" description="NB-ARC" evidence="6">
    <location>
        <begin position="162"/>
        <end position="332"/>
    </location>
</feature>
<evidence type="ECO:0000256" key="1">
    <source>
        <dbReference type="ARBA" id="ARBA00008894"/>
    </source>
</evidence>
<evidence type="ECO:0000259" key="8">
    <source>
        <dbReference type="Pfam" id="PF23559"/>
    </source>
</evidence>
<dbReference type="GO" id="GO:0043531">
    <property type="term" value="F:ADP binding"/>
    <property type="evidence" value="ECO:0007669"/>
    <property type="project" value="InterPro"/>
</dbReference>
<dbReference type="GO" id="GO:0042742">
    <property type="term" value="P:defense response to bacterium"/>
    <property type="evidence" value="ECO:0007669"/>
    <property type="project" value="UniProtKB-ARBA"/>
</dbReference>
<evidence type="ECO:0000256" key="2">
    <source>
        <dbReference type="ARBA" id="ARBA00022614"/>
    </source>
</evidence>
<dbReference type="SUPFAM" id="SSF52540">
    <property type="entry name" value="P-loop containing nucleoside triphosphate hydrolases"/>
    <property type="match status" value="1"/>
</dbReference>
<sequence length="775" mass="89177">MAEVLLNAVLSKLGKFSVGKLMSLYEIRDDVESLSRELQYIQACIVDADKKRIVDQTQKIWVRDLMDVTYQIENSVETFLLEYPEKFPGIINNLKGWPKDITKIPFLRDFQNEIERIRKQIKEITEFKQKYIITLGEEKIPESNSEVKLDPIDNPDVVGFAKHRDQIVERLLDQNVQELAIVSIVGIGGLGKTTLAVKVCNSEKVINRFGKPIWITISQKYELLHILRTLAKKLEIDSTNKNEQDLADRIRESLGERTKPYLIVLDDVWTEKLWKEVAKVLPDTKKGSRALITTRNENVVYMADAPYKYVPYNVPLLSEEDSVKLLLKKAVTGDRQYCPDPNFNYKDLAKKFVKKCGYLPLALIVLGGLLRATQPFDFHAWNELLETMTWEDDECTEIIAASYKHLPLAKKWCFLYLAAYPEDTKIDVERLLRIWVADGLIPDDKKNTLEQTAASFLKDLAQRSMVQVVQSNCDGSMKYCQVHDILRDLAVREAEENNFLKVCSKPDDWKYCKAHRAAIHYVDAAELTDNNTNSTVRSLLLFGDSSVLDCSKYSVLRVLGMEGRVSRVNFEGSRHLRYLRLDTNIDNLNNRDQFWKWVKSMNYLETLDLQKLMGAGGDLSNDNTIVLGDGLLPPYLLELHLRYFKFESDPMPVLEKLGSLKILSIENSTMRKDKDVRIRCSSGGFKQLEELNLDYTKKLEKWEIQIGAMPMLKCLRAFQCDPLPPPVELIQLPSLRYLDWRSDITENNSSISEIFKQRPDLKSRGPTSSKLVCFN</sequence>
<dbReference type="GO" id="GO:0009626">
    <property type="term" value="P:plant-type hypersensitive response"/>
    <property type="evidence" value="ECO:0007669"/>
    <property type="project" value="UniProtKB-ARBA"/>
</dbReference>
<proteinExistence type="inferred from homology"/>
<dbReference type="Gene3D" id="3.80.10.10">
    <property type="entry name" value="Ribonuclease Inhibitor"/>
    <property type="match status" value="1"/>
</dbReference>
<evidence type="ECO:0000313" key="10">
    <source>
        <dbReference type="Proteomes" id="UP001210211"/>
    </source>
</evidence>
<evidence type="ECO:0000256" key="3">
    <source>
        <dbReference type="ARBA" id="ARBA00022737"/>
    </source>
</evidence>
<organism evidence="9 10">
    <name type="scientific">Rhynchospora tenuis</name>
    <dbReference type="NCBI Taxonomy" id="198213"/>
    <lineage>
        <taxon>Eukaryota</taxon>
        <taxon>Viridiplantae</taxon>
        <taxon>Streptophyta</taxon>
        <taxon>Embryophyta</taxon>
        <taxon>Tracheophyta</taxon>
        <taxon>Spermatophyta</taxon>
        <taxon>Magnoliopsida</taxon>
        <taxon>Liliopsida</taxon>
        <taxon>Poales</taxon>
        <taxon>Cyperaceae</taxon>
        <taxon>Cyperoideae</taxon>
        <taxon>Rhynchosporeae</taxon>
        <taxon>Rhynchospora</taxon>
    </lineage>
</organism>
<dbReference type="FunFam" id="3.40.50.300:FF:001091">
    <property type="entry name" value="Probable disease resistance protein At1g61300"/>
    <property type="match status" value="1"/>
</dbReference>
<evidence type="ECO:0000256" key="4">
    <source>
        <dbReference type="ARBA" id="ARBA00022741"/>
    </source>
</evidence>
<evidence type="ECO:0000313" key="9">
    <source>
        <dbReference type="EMBL" id="KAJ3684628.1"/>
    </source>
</evidence>
<dbReference type="InterPro" id="IPR032675">
    <property type="entry name" value="LRR_dom_sf"/>
</dbReference>
<keyword evidence="3" id="KW-0677">Repeat</keyword>
<reference evidence="9 10" key="1">
    <citation type="journal article" date="2022" name="Cell">
        <title>Repeat-based holocentromeres influence genome architecture and karyotype evolution.</title>
        <authorList>
            <person name="Hofstatter P.G."/>
            <person name="Thangavel G."/>
            <person name="Lux T."/>
            <person name="Neumann P."/>
            <person name="Vondrak T."/>
            <person name="Novak P."/>
            <person name="Zhang M."/>
            <person name="Costa L."/>
            <person name="Castellani M."/>
            <person name="Scott A."/>
            <person name="Toegelov H."/>
            <person name="Fuchs J."/>
            <person name="Mata-Sucre Y."/>
            <person name="Dias Y."/>
            <person name="Vanzela A.L.L."/>
            <person name="Huettel B."/>
            <person name="Almeida C.C.S."/>
            <person name="Simkova H."/>
            <person name="Souza G."/>
            <person name="Pedrosa-Harand A."/>
            <person name="Macas J."/>
            <person name="Mayer K.F.X."/>
            <person name="Houben A."/>
            <person name="Marques A."/>
        </authorList>
    </citation>
    <scope>NUCLEOTIDE SEQUENCE [LARGE SCALE GENOMIC DNA]</scope>
    <source>
        <strain evidence="9">RhyTen1mFocal</strain>
    </source>
</reference>
<dbReference type="AlphaFoldDB" id="A0AAD5WB76"/>
<dbReference type="Gene3D" id="3.40.50.300">
    <property type="entry name" value="P-loop containing nucleotide triphosphate hydrolases"/>
    <property type="match status" value="1"/>
</dbReference>
<evidence type="ECO:0000259" key="6">
    <source>
        <dbReference type="Pfam" id="PF00931"/>
    </source>
</evidence>
<dbReference type="PANTHER" id="PTHR23155:SF1205">
    <property type="entry name" value="DISEASE RESISTANCE PROTEIN RPM1"/>
    <property type="match status" value="1"/>
</dbReference>
<keyword evidence="4" id="KW-0547">Nucleotide-binding</keyword>
<dbReference type="Gene3D" id="1.10.8.430">
    <property type="entry name" value="Helical domain of apoptotic protease-activating factors"/>
    <property type="match status" value="1"/>
</dbReference>
<dbReference type="InterPro" id="IPR044974">
    <property type="entry name" value="Disease_R_plants"/>
</dbReference>
<feature type="domain" description="Disease resistance N-terminal" evidence="7">
    <location>
        <begin position="6"/>
        <end position="82"/>
    </location>
</feature>
<keyword evidence="10" id="KW-1185">Reference proteome</keyword>
<dbReference type="Pfam" id="PF00931">
    <property type="entry name" value="NB-ARC"/>
    <property type="match status" value="1"/>
</dbReference>
<dbReference type="InterPro" id="IPR042197">
    <property type="entry name" value="Apaf_helical"/>
</dbReference>
<keyword evidence="2" id="KW-0433">Leucine-rich repeat</keyword>
<dbReference type="InterPro" id="IPR041118">
    <property type="entry name" value="Rx_N"/>
</dbReference>
<dbReference type="PANTHER" id="PTHR23155">
    <property type="entry name" value="DISEASE RESISTANCE PROTEIN RP"/>
    <property type="match status" value="1"/>
</dbReference>
<dbReference type="InterPro" id="IPR038005">
    <property type="entry name" value="RX-like_CC"/>
</dbReference>
<dbReference type="InterPro" id="IPR002182">
    <property type="entry name" value="NB-ARC"/>
</dbReference>
<feature type="domain" description="Disease resistance protein winged helix" evidence="8">
    <location>
        <begin position="420"/>
        <end position="490"/>
    </location>
</feature>
<dbReference type="GO" id="GO:0002758">
    <property type="term" value="P:innate immune response-activating signaling pathway"/>
    <property type="evidence" value="ECO:0007669"/>
    <property type="project" value="UniProtKB-ARBA"/>
</dbReference>
<gene>
    <name evidence="9" type="ORF">LUZ61_013792</name>
</gene>
<dbReference type="Pfam" id="PF23559">
    <property type="entry name" value="WHD_DRP"/>
    <property type="match status" value="1"/>
</dbReference>
<dbReference type="EMBL" id="JAMRDG010000002">
    <property type="protein sequence ID" value="KAJ3684628.1"/>
    <property type="molecule type" value="Genomic_DNA"/>
</dbReference>
<name>A0AAD5WB76_9POAL</name>
<dbReference type="Gene3D" id="1.10.10.10">
    <property type="entry name" value="Winged helix-like DNA-binding domain superfamily/Winged helix DNA-binding domain"/>
    <property type="match status" value="1"/>
</dbReference>
<comment type="caution">
    <text evidence="9">The sequence shown here is derived from an EMBL/GenBank/DDBJ whole genome shotgun (WGS) entry which is preliminary data.</text>
</comment>
<evidence type="ECO:0000259" key="7">
    <source>
        <dbReference type="Pfam" id="PF18052"/>
    </source>
</evidence>
<dbReference type="InterPro" id="IPR058922">
    <property type="entry name" value="WHD_DRP"/>
</dbReference>
<dbReference type="Pfam" id="PF18052">
    <property type="entry name" value="Rx_N"/>
    <property type="match status" value="1"/>
</dbReference>
<dbReference type="PRINTS" id="PR00364">
    <property type="entry name" value="DISEASERSIST"/>
</dbReference>
<evidence type="ECO:0000256" key="5">
    <source>
        <dbReference type="ARBA" id="ARBA00022821"/>
    </source>
</evidence>
<dbReference type="InterPro" id="IPR027417">
    <property type="entry name" value="P-loop_NTPase"/>
</dbReference>
<dbReference type="FunFam" id="1.10.10.10:FF:000322">
    <property type="entry name" value="Probable disease resistance protein At1g63360"/>
    <property type="match status" value="1"/>
</dbReference>
<dbReference type="Proteomes" id="UP001210211">
    <property type="component" value="Unassembled WGS sequence"/>
</dbReference>
<dbReference type="InterPro" id="IPR036388">
    <property type="entry name" value="WH-like_DNA-bd_sf"/>
</dbReference>
<comment type="similarity">
    <text evidence="1">Belongs to the disease resistance NB-LRR family.</text>
</comment>
<accession>A0AAD5WB76</accession>